<keyword evidence="3" id="KW-1185">Reference proteome</keyword>
<accession>A0A4C1W208</accession>
<evidence type="ECO:0000313" key="3">
    <source>
        <dbReference type="Proteomes" id="UP000299102"/>
    </source>
</evidence>
<evidence type="ECO:0000256" key="1">
    <source>
        <dbReference type="SAM" id="MobiDB-lite"/>
    </source>
</evidence>
<gene>
    <name evidence="2" type="ORF">EVAR_31658_1</name>
</gene>
<organism evidence="2 3">
    <name type="scientific">Eumeta variegata</name>
    <name type="common">Bagworm moth</name>
    <name type="synonym">Eumeta japonica</name>
    <dbReference type="NCBI Taxonomy" id="151549"/>
    <lineage>
        <taxon>Eukaryota</taxon>
        <taxon>Metazoa</taxon>
        <taxon>Ecdysozoa</taxon>
        <taxon>Arthropoda</taxon>
        <taxon>Hexapoda</taxon>
        <taxon>Insecta</taxon>
        <taxon>Pterygota</taxon>
        <taxon>Neoptera</taxon>
        <taxon>Endopterygota</taxon>
        <taxon>Lepidoptera</taxon>
        <taxon>Glossata</taxon>
        <taxon>Ditrysia</taxon>
        <taxon>Tineoidea</taxon>
        <taxon>Psychidae</taxon>
        <taxon>Oiketicinae</taxon>
        <taxon>Eumeta</taxon>
    </lineage>
</organism>
<feature type="region of interest" description="Disordered" evidence="1">
    <location>
        <begin position="1"/>
        <end position="20"/>
    </location>
</feature>
<proteinExistence type="predicted"/>
<sequence length="94" mass="10283">MSRTIEIAARDRARRAGGAPGAEIFPARARQTRIIRTADRLIRNMEQSGPGKNGATIRARASGPRRWLIYTATRSGIEFDTSRVGPGTFSGRRG</sequence>
<evidence type="ECO:0000313" key="2">
    <source>
        <dbReference type="EMBL" id="GBP44214.1"/>
    </source>
</evidence>
<dbReference type="Proteomes" id="UP000299102">
    <property type="component" value="Unassembled WGS sequence"/>
</dbReference>
<dbReference type="EMBL" id="BGZK01000448">
    <property type="protein sequence ID" value="GBP44214.1"/>
    <property type="molecule type" value="Genomic_DNA"/>
</dbReference>
<protein>
    <submittedName>
        <fullName evidence="2">Uncharacterized protein</fullName>
    </submittedName>
</protein>
<comment type="caution">
    <text evidence="2">The sequence shown here is derived from an EMBL/GenBank/DDBJ whole genome shotgun (WGS) entry which is preliminary data.</text>
</comment>
<name>A0A4C1W208_EUMVA</name>
<reference evidence="2 3" key="1">
    <citation type="journal article" date="2019" name="Commun. Biol.">
        <title>The bagworm genome reveals a unique fibroin gene that provides high tensile strength.</title>
        <authorList>
            <person name="Kono N."/>
            <person name="Nakamura H."/>
            <person name="Ohtoshi R."/>
            <person name="Tomita M."/>
            <person name="Numata K."/>
            <person name="Arakawa K."/>
        </authorList>
    </citation>
    <scope>NUCLEOTIDE SEQUENCE [LARGE SCALE GENOMIC DNA]</scope>
</reference>
<dbReference type="AlphaFoldDB" id="A0A4C1W208"/>